<evidence type="ECO:0000256" key="3">
    <source>
        <dbReference type="ARBA" id="ARBA00022679"/>
    </source>
</evidence>
<keyword evidence="3" id="KW-0808">Transferase</keyword>
<name>A0A1X7UPH9_AMPQE</name>
<dbReference type="Pfam" id="PF08241">
    <property type="entry name" value="Methyltransf_11"/>
    <property type="match status" value="1"/>
</dbReference>
<dbReference type="CDD" id="cd02440">
    <property type="entry name" value="AdoMet_MTases"/>
    <property type="match status" value="1"/>
</dbReference>
<comment type="similarity">
    <text evidence="1">Belongs to the methyltransferase superfamily.</text>
</comment>
<dbReference type="OrthoDB" id="6052830at2759"/>
<dbReference type="PANTHER" id="PTHR44942">
    <property type="entry name" value="METHYLTRANSF_11 DOMAIN-CONTAINING PROTEIN"/>
    <property type="match status" value="1"/>
</dbReference>
<dbReference type="STRING" id="400682.A0A1X7UPH9"/>
<dbReference type="SUPFAM" id="SSF53335">
    <property type="entry name" value="S-adenosyl-L-methionine-dependent methyltransferases"/>
    <property type="match status" value="1"/>
</dbReference>
<dbReference type="InterPro" id="IPR013216">
    <property type="entry name" value="Methyltransf_11"/>
</dbReference>
<dbReference type="PANTHER" id="PTHR44942:SF4">
    <property type="entry name" value="METHYLTRANSFERASE TYPE 11 DOMAIN-CONTAINING PROTEIN"/>
    <property type="match status" value="1"/>
</dbReference>
<feature type="domain" description="Methyltransferase type 11" evidence="4">
    <location>
        <begin position="47"/>
        <end position="146"/>
    </location>
</feature>
<dbReference type="EnsemblMetazoa" id="Aqu2.1.29317_001">
    <property type="protein sequence ID" value="Aqu2.1.29317_001"/>
    <property type="gene ID" value="Aqu2.1.29317"/>
</dbReference>
<dbReference type="AlphaFoldDB" id="A0A1X7UPH9"/>
<evidence type="ECO:0000256" key="1">
    <source>
        <dbReference type="ARBA" id="ARBA00008361"/>
    </source>
</evidence>
<proteinExistence type="inferred from homology"/>
<keyword evidence="2" id="KW-0489">Methyltransferase</keyword>
<dbReference type="InterPro" id="IPR051052">
    <property type="entry name" value="Diverse_substrate_MTase"/>
</dbReference>
<evidence type="ECO:0000256" key="2">
    <source>
        <dbReference type="ARBA" id="ARBA00022603"/>
    </source>
</evidence>
<dbReference type="GO" id="GO:0032259">
    <property type="term" value="P:methylation"/>
    <property type="evidence" value="ECO:0007669"/>
    <property type="project" value="UniProtKB-KW"/>
</dbReference>
<dbReference type="InterPro" id="IPR029063">
    <property type="entry name" value="SAM-dependent_MTases_sf"/>
</dbReference>
<dbReference type="Gene3D" id="3.40.50.150">
    <property type="entry name" value="Vaccinia Virus protein VP39"/>
    <property type="match status" value="1"/>
</dbReference>
<organism evidence="5">
    <name type="scientific">Amphimedon queenslandica</name>
    <name type="common">Sponge</name>
    <dbReference type="NCBI Taxonomy" id="400682"/>
    <lineage>
        <taxon>Eukaryota</taxon>
        <taxon>Metazoa</taxon>
        <taxon>Porifera</taxon>
        <taxon>Demospongiae</taxon>
        <taxon>Heteroscleromorpha</taxon>
        <taxon>Haplosclerida</taxon>
        <taxon>Niphatidae</taxon>
        <taxon>Amphimedon</taxon>
    </lineage>
</organism>
<dbReference type="GO" id="GO:0008757">
    <property type="term" value="F:S-adenosylmethionine-dependent methyltransferase activity"/>
    <property type="evidence" value="ECO:0007669"/>
    <property type="project" value="InterPro"/>
</dbReference>
<protein>
    <recommendedName>
        <fullName evidence="4">Methyltransferase type 11 domain-containing protein</fullName>
    </recommendedName>
</protein>
<evidence type="ECO:0000259" key="4">
    <source>
        <dbReference type="Pfam" id="PF08241"/>
    </source>
</evidence>
<evidence type="ECO:0000313" key="5">
    <source>
        <dbReference type="EnsemblMetazoa" id="Aqu2.1.29317_001"/>
    </source>
</evidence>
<accession>A0A1X7UPH9</accession>
<reference evidence="5" key="1">
    <citation type="submission" date="2017-05" db="UniProtKB">
        <authorList>
            <consortium name="EnsemblMetazoa"/>
        </authorList>
    </citation>
    <scope>IDENTIFICATION</scope>
</reference>
<sequence>MASKDFEDYNQASKVYDSNRQAVGIDVILGAVARVMKDRPLKEASIVDIGCGTGNYAVGLSPFVGNITGIEYNKGMMEQAIKKTEHLPNVKIMEGSALNIPLEDKYCDVIICTQVLHHLSGPDYAGPTKAISEAYRILKDEGAFVINTLSHDQILQSMFMFKIIPKASKHLCNKYPPVSVLHDRLSKIGFRVQSVLAHCHESIIKMDTYLDVNGPLDPEWRKANSIFALATPEELEESLKDWRKKIEDGTAQQFIDDVETVRKRIGQTTTIVAYKGL</sequence>
<dbReference type="InParanoid" id="A0A1X7UPH9"/>